<proteinExistence type="predicted"/>
<keyword evidence="3" id="KW-1185">Reference proteome</keyword>
<organism evidence="2 3">
    <name type="scientific">Helicovermis profundi</name>
    <dbReference type="NCBI Taxonomy" id="3065157"/>
    <lineage>
        <taxon>Bacteria</taxon>
        <taxon>Bacillati</taxon>
        <taxon>Bacillota</taxon>
        <taxon>Clostridia</taxon>
        <taxon>Helicovermis</taxon>
    </lineage>
</organism>
<name>A0AAU9EL85_9FIRM</name>
<dbReference type="RefSeq" id="WP_338536362.1">
    <property type="nucleotide sequence ID" value="NZ_AP028654.1"/>
</dbReference>
<gene>
    <name evidence="2" type="ORF">HLPR_03420</name>
</gene>
<dbReference type="EMBL" id="AP028654">
    <property type="protein sequence ID" value="BEP28011.1"/>
    <property type="molecule type" value="Genomic_DNA"/>
</dbReference>
<evidence type="ECO:0000313" key="2">
    <source>
        <dbReference type="EMBL" id="BEP28011.1"/>
    </source>
</evidence>
<evidence type="ECO:0000313" key="3">
    <source>
        <dbReference type="Proteomes" id="UP001321786"/>
    </source>
</evidence>
<dbReference type="Proteomes" id="UP001321786">
    <property type="component" value="Chromosome"/>
</dbReference>
<dbReference type="AlphaFoldDB" id="A0AAU9EL85"/>
<feature type="compositionally biased region" description="Basic and acidic residues" evidence="1">
    <location>
        <begin position="665"/>
        <end position="676"/>
    </location>
</feature>
<feature type="compositionally biased region" description="Low complexity" evidence="1">
    <location>
        <begin position="590"/>
        <end position="600"/>
    </location>
</feature>
<feature type="region of interest" description="Disordered" evidence="1">
    <location>
        <begin position="571"/>
        <end position="701"/>
    </location>
</feature>
<accession>A0AAU9EL85</accession>
<dbReference type="KEGG" id="hprf:HLPR_03420"/>
<protein>
    <submittedName>
        <fullName evidence="2">Uncharacterized protein</fullName>
    </submittedName>
</protein>
<reference evidence="2 3" key="1">
    <citation type="submission" date="2023-08" db="EMBL/GenBank/DDBJ databases">
        <title>Helicovermis profunda gen. nov., sp. nov., a novel mesophilic, fermentative bacterium within the Bacillota from a deep-sea hydrothermal vent chimney.</title>
        <authorList>
            <person name="Miyazaki U."/>
            <person name="Mizutani D."/>
            <person name="Hashimoto Y."/>
            <person name="Tame A."/>
            <person name="Sawayama S."/>
            <person name="Miyazaki J."/>
            <person name="Takai K."/>
            <person name="Nakagawa S."/>
        </authorList>
    </citation>
    <scope>NUCLEOTIDE SEQUENCE [LARGE SCALE GENOMIC DNA]</scope>
    <source>
        <strain evidence="2 3">S502</strain>
    </source>
</reference>
<evidence type="ECO:0000256" key="1">
    <source>
        <dbReference type="SAM" id="MobiDB-lite"/>
    </source>
</evidence>
<feature type="compositionally biased region" description="Acidic residues" evidence="1">
    <location>
        <begin position="654"/>
        <end position="664"/>
    </location>
</feature>
<sequence>MKKFNAWIIIIIILAWSIVPVFANSNIGINDKPTRPYEKLIAKNGPWISEQIKADKTSDLIFTYEGDYKVDAQILANQSEMKFKVKEDTALSGIFIPFINNEYKNVNITLTDDGGNIYGPFKMKVESTNDNLGDSKNTSFTASATNLKWIYNFIPNQMIILKKGIYSMKLSDSEFQVRTSKTGVEGAYVIQGMRAESYLTYLNKINNTDEKVKDKKEPFKEESKDDLYGYEKPPELKPAKFTLDKESSIDEIIVNTINKGLGAAPGTIAILDEFGEIIYSNQSYGEVLSDVPNGMWVLNPEIVLSPGNYQIGVSNPEVISYNKFGEPMLYIKLSDPPVYRENFTGTYKVNLDTYKKTTLMGTVNKAKSSFSLKDFELTVMDHGDWIELIGKYKNMPFSQNTDSIELTSTGIKGGFDFSADMTGLPAKTKIGAFGVVYLDTDKSGNVKLTIDGGASYERAKSKDKGADSNTYSLKVDGLRVKKSLPPYVVAAVGASMSAGTVPGPDSATQGAVGLLFPPLVGVVVHVVQELLKKAAEKKAKISSEHNKAWYKRKYPKASDETIAMIMLGDAMANTDNPDDDPESKSDEVVENTSDSSSSVNEENDASSDNSGDYEEADDDYVEEAEDDLEESDPLTDRDYMSEEEKAELDKQTENDLENDTETEEEPIKDMEPETKTLETGIDGRTSTYEKDPETGEWVNPETGGVLDMEAYEKIVKPNIEKEQAWQDNERFKIASGDTAQDRSLAKMLKDEKDNAYKEKLMKKYNASSPAEVEQTIRKMQDVQQARANKWNEIGDYASVAEKGATVVGVLADTTIDFMGDHTGPVGKGIRAGYKVIKTVAGDVADKGYSDRILTGALIKGGTDAASDFIPGDYAKTKGFLGVASETASGYLQADPTKGDKGKFEGAIDGFMGGVIKVGVGKITDKIGGDGFGHDMSMIKVGRNQIRVALKNNGKWSSRVVSDTTAYKHAFKKIDAQIKQSATKVASGLLDNFVVKPVTQELTNRARS</sequence>
<feature type="compositionally biased region" description="Basic and acidic residues" evidence="1">
    <location>
        <begin position="634"/>
        <end position="653"/>
    </location>
</feature>
<feature type="compositionally biased region" description="Acidic residues" evidence="1">
    <location>
        <begin position="601"/>
        <end position="633"/>
    </location>
</feature>